<dbReference type="AlphaFoldDB" id="A0A7C1E4C2"/>
<dbReference type="PANTHER" id="PTHR43745">
    <property type="entry name" value="NITROREDUCTASE MJ1384-RELATED"/>
    <property type="match status" value="1"/>
</dbReference>
<dbReference type="InterPro" id="IPR000415">
    <property type="entry name" value="Nitroreductase-like"/>
</dbReference>
<dbReference type="Gene3D" id="3.40.109.10">
    <property type="entry name" value="NADH Oxidase"/>
    <property type="match status" value="1"/>
</dbReference>
<evidence type="ECO:0000313" key="1">
    <source>
        <dbReference type="EMBL" id="HDS10494.1"/>
    </source>
</evidence>
<sequence length="291" mass="33913">MQQNTIDVVSSIFRGKRSYAYRKAVSLFKRFFDELDDMNKKYMLHALEIALEKWDPSPLYHFLSFKERESVLQGIEYRLVDVPFKTYPGSSLIVLPRPSKNVDVFRDFLGRQDYEVNTREGHPPSIQDVSDLLYYSLSSPGAFTSGVLRRPFTSFLGQPVIETYLYTALDGELYRKLSHYLPHAHSLEVIKEDDLLKEFYLATLDGFFEESYVIFIFTVRYNEIFTNHYHRAYRIALLEAGSALSTFLRVVAALGLKARVSLDFIDRHICRHLELDCYSEFPYALVSIFRA</sequence>
<dbReference type="EMBL" id="DSDY01000087">
    <property type="protein sequence ID" value="HDS10494.1"/>
    <property type="molecule type" value="Genomic_DNA"/>
</dbReference>
<dbReference type="GO" id="GO:0016491">
    <property type="term" value="F:oxidoreductase activity"/>
    <property type="evidence" value="ECO:0007669"/>
    <property type="project" value="InterPro"/>
</dbReference>
<name>A0A7C1E4C2_9CREN</name>
<comment type="caution">
    <text evidence="1">The sequence shown here is derived from an EMBL/GenBank/DDBJ whole genome shotgun (WGS) entry which is preliminary data.</text>
</comment>
<gene>
    <name evidence="1" type="ORF">ENO04_02565</name>
</gene>
<proteinExistence type="predicted"/>
<organism evidence="1">
    <name type="scientific">Fervidicoccus fontis</name>
    <dbReference type="NCBI Taxonomy" id="683846"/>
    <lineage>
        <taxon>Archaea</taxon>
        <taxon>Thermoproteota</taxon>
        <taxon>Thermoprotei</taxon>
        <taxon>Fervidicoccales</taxon>
        <taxon>Fervidicoccaceae</taxon>
        <taxon>Fervidicoccus</taxon>
    </lineage>
</organism>
<reference evidence="1" key="1">
    <citation type="journal article" date="2020" name="mSystems">
        <title>Genome- and Community-Level Interaction Insights into Carbon Utilization and Element Cycling Functions of Hydrothermarchaeota in Hydrothermal Sediment.</title>
        <authorList>
            <person name="Zhou Z."/>
            <person name="Liu Y."/>
            <person name="Xu W."/>
            <person name="Pan J."/>
            <person name="Luo Z.H."/>
            <person name="Li M."/>
        </authorList>
    </citation>
    <scope>NUCLEOTIDE SEQUENCE [LARGE SCALE GENOMIC DNA]</scope>
    <source>
        <strain evidence="1">SpSt-123</strain>
    </source>
</reference>
<accession>A0A7C1E4C2</accession>
<protein>
    <submittedName>
        <fullName evidence="1">SagB/ThcOx family dehydrogenase</fullName>
    </submittedName>
</protein>
<dbReference type="InterPro" id="IPR052544">
    <property type="entry name" value="Bacteriocin_Proc_Enz"/>
</dbReference>
<dbReference type="PANTHER" id="PTHR43745:SF2">
    <property type="entry name" value="NITROREDUCTASE MJ1384-RELATED"/>
    <property type="match status" value="1"/>
</dbReference>